<reference evidence="1 2" key="1">
    <citation type="submission" date="2020-10" db="EMBL/GenBank/DDBJ databases">
        <title>The Coptis chinensis genome and diversification of protoberbering-type alkaloids.</title>
        <authorList>
            <person name="Wang B."/>
            <person name="Shu S."/>
            <person name="Song C."/>
            <person name="Liu Y."/>
        </authorList>
    </citation>
    <scope>NUCLEOTIDE SEQUENCE [LARGE SCALE GENOMIC DNA]</scope>
    <source>
        <strain evidence="1">HL-2020</strain>
        <tissue evidence="1">Leaf</tissue>
    </source>
</reference>
<protein>
    <submittedName>
        <fullName evidence="1">Uncharacterized protein</fullName>
    </submittedName>
</protein>
<evidence type="ECO:0000313" key="1">
    <source>
        <dbReference type="EMBL" id="KAF9599380.1"/>
    </source>
</evidence>
<sequence>MVFCCKELLILYLVNGIWDNKLHWRPWV</sequence>
<keyword evidence="2" id="KW-1185">Reference proteome</keyword>
<evidence type="ECO:0000313" key="2">
    <source>
        <dbReference type="Proteomes" id="UP000631114"/>
    </source>
</evidence>
<proteinExistence type="predicted"/>
<dbReference type="EMBL" id="JADFTS010000007">
    <property type="protein sequence ID" value="KAF9599380.1"/>
    <property type="molecule type" value="Genomic_DNA"/>
</dbReference>
<accession>A0A835LLI9</accession>
<name>A0A835LLI9_9MAGN</name>
<feature type="non-terminal residue" evidence="1">
    <location>
        <position position="28"/>
    </location>
</feature>
<comment type="caution">
    <text evidence="1">The sequence shown here is derived from an EMBL/GenBank/DDBJ whole genome shotgun (WGS) entry which is preliminary data.</text>
</comment>
<organism evidence="1 2">
    <name type="scientific">Coptis chinensis</name>
    <dbReference type="NCBI Taxonomy" id="261450"/>
    <lineage>
        <taxon>Eukaryota</taxon>
        <taxon>Viridiplantae</taxon>
        <taxon>Streptophyta</taxon>
        <taxon>Embryophyta</taxon>
        <taxon>Tracheophyta</taxon>
        <taxon>Spermatophyta</taxon>
        <taxon>Magnoliopsida</taxon>
        <taxon>Ranunculales</taxon>
        <taxon>Ranunculaceae</taxon>
        <taxon>Coptidoideae</taxon>
        <taxon>Coptis</taxon>
    </lineage>
</organism>
<dbReference type="AlphaFoldDB" id="A0A835LLI9"/>
<dbReference type="Proteomes" id="UP000631114">
    <property type="component" value="Unassembled WGS sequence"/>
</dbReference>
<gene>
    <name evidence="1" type="ORF">IFM89_036866</name>
</gene>